<dbReference type="SMART" id="SM00448">
    <property type="entry name" value="REC"/>
    <property type="match status" value="1"/>
</dbReference>
<dbReference type="OrthoDB" id="9759232at2"/>
<keyword evidence="14" id="KW-1185">Reference proteome</keyword>
<dbReference type="Gene3D" id="1.10.10.10">
    <property type="entry name" value="Winged helix-like DNA-binding domain superfamily/Winged helix DNA-binding domain"/>
    <property type="match status" value="1"/>
</dbReference>
<feature type="domain" description="Response regulatory" evidence="12">
    <location>
        <begin position="3"/>
        <end position="119"/>
    </location>
</feature>
<dbReference type="InterPro" id="IPR051271">
    <property type="entry name" value="2C-system_Tx_regulators"/>
</dbReference>
<dbReference type="PANTHER" id="PTHR45526:SF1">
    <property type="entry name" value="TRANSCRIPTIONAL REGULATORY PROTEIN DCUR-RELATED"/>
    <property type="match status" value="1"/>
</dbReference>
<dbReference type="AlphaFoldDB" id="A0A4R2TNT4"/>
<dbReference type="PIRSF" id="PIRSF006171">
    <property type="entry name" value="RR_citrat_malat"/>
    <property type="match status" value="1"/>
</dbReference>
<evidence type="ECO:0000313" key="13">
    <source>
        <dbReference type="EMBL" id="TCQ05201.1"/>
    </source>
</evidence>
<reference evidence="13 14" key="1">
    <citation type="submission" date="2019-03" db="EMBL/GenBank/DDBJ databases">
        <title>Genomic Encyclopedia of Type Strains, Phase IV (KMG-IV): sequencing the most valuable type-strain genomes for metagenomic binning, comparative biology and taxonomic classification.</title>
        <authorList>
            <person name="Goeker M."/>
        </authorList>
    </citation>
    <scope>NUCLEOTIDE SEQUENCE [LARGE SCALE GENOMIC DNA]</scope>
    <source>
        <strain evidence="13 14">DSM 100013</strain>
    </source>
</reference>
<evidence type="ECO:0000256" key="5">
    <source>
        <dbReference type="ARBA" id="ARBA00023015"/>
    </source>
</evidence>
<dbReference type="InterPro" id="IPR048714">
    <property type="entry name" value="DpiA-like_HTH"/>
</dbReference>
<dbReference type="CDD" id="cd19925">
    <property type="entry name" value="REC_citrate_TCS"/>
    <property type="match status" value="1"/>
</dbReference>
<dbReference type="GO" id="GO:0003700">
    <property type="term" value="F:DNA-binding transcription factor activity"/>
    <property type="evidence" value="ECO:0007669"/>
    <property type="project" value="InterPro"/>
</dbReference>
<evidence type="ECO:0000256" key="1">
    <source>
        <dbReference type="ARBA" id="ARBA00004496"/>
    </source>
</evidence>
<feature type="modified residue" description="4-aspartylphosphate" evidence="11">
    <location>
        <position position="54"/>
    </location>
</feature>
<dbReference type="Gene3D" id="3.40.50.2300">
    <property type="match status" value="1"/>
</dbReference>
<keyword evidence="7 10" id="KW-0010">Activator</keyword>
<dbReference type="Pfam" id="PF00072">
    <property type="entry name" value="Response_reg"/>
    <property type="match status" value="1"/>
</dbReference>
<evidence type="ECO:0000256" key="11">
    <source>
        <dbReference type="PROSITE-ProRule" id="PRU00169"/>
    </source>
</evidence>
<evidence type="ECO:0000256" key="3">
    <source>
        <dbReference type="ARBA" id="ARBA00022553"/>
    </source>
</evidence>
<dbReference type="InterPro" id="IPR011006">
    <property type="entry name" value="CheY-like_superfamily"/>
</dbReference>
<dbReference type="RefSeq" id="WP_132847672.1">
    <property type="nucleotide sequence ID" value="NZ_CP058648.1"/>
</dbReference>
<protein>
    <recommendedName>
        <fullName evidence="10">Transcriptional regulatory protein</fullName>
    </recommendedName>
</protein>
<evidence type="ECO:0000256" key="8">
    <source>
        <dbReference type="ARBA" id="ARBA00023163"/>
    </source>
</evidence>
<comment type="subcellular location">
    <subcellularLocation>
        <location evidence="1 10">Cytoplasm</location>
    </subcellularLocation>
</comment>
<dbReference type="InterPro" id="IPR036388">
    <property type="entry name" value="WH-like_DNA-bd_sf"/>
</dbReference>
<keyword evidence="4 10" id="KW-0902">Two-component regulatory system</keyword>
<sequence>MIKVLIVEDDPMVLNLNKRYIETVDGFKVVETALNGKEALRFLTSHSVDLVIADIYMPHLDGISFLKEMRRRMIKADVIFVTAAKETDSIDEVLMLGAVDYLIKPFEYERLKSSLESYYKRYQLLKRNDVIKQEDIDQITKRGYYNIENTVQKGLHKKTLERIRNFMKKNEGIYFTSEEVSEKLHVSRVTVRRYLEYLVSISELTLEIEYGSIGRPSHLYKHEIK</sequence>
<evidence type="ECO:0000256" key="6">
    <source>
        <dbReference type="ARBA" id="ARBA00023125"/>
    </source>
</evidence>
<evidence type="ECO:0000256" key="9">
    <source>
        <dbReference type="ARBA" id="ARBA00024867"/>
    </source>
</evidence>
<keyword evidence="8 10" id="KW-0804">Transcription</keyword>
<evidence type="ECO:0000256" key="10">
    <source>
        <dbReference type="PIRNR" id="PIRNR006171"/>
    </source>
</evidence>
<keyword evidence="2 10" id="KW-0963">Cytoplasm</keyword>
<evidence type="ECO:0000256" key="4">
    <source>
        <dbReference type="ARBA" id="ARBA00023012"/>
    </source>
</evidence>
<dbReference type="PROSITE" id="PS50110">
    <property type="entry name" value="RESPONSE_REGULATORY"/>
    <property type="match status" value="1"/>
</dbReference>
<name>A0A4R2TNT4_9FIRM</name>
<keyword evidence="5 10" id="KW-0805">Transcription regulation</keyword>
<dbReference type="GO" id="GO:0003677">
    <property type="term" value="F:DNA binding"/>
    <property type="evidence" value="ECO:0007669"/>
    <property type="project" value="UniProtKB-KW"/>
</dbReference>
<keyword evidence="3 11" id="KW-0597">Phosphoprotein</keyword>
<evidence type="ECO:0000256" key="7">
    <source>
        <dbReference type="ARBA" id="ARBA00023159"/>
    </source>
</evidence>
<comment type="function">
    <text evidence="9">May play the central regulatory role in sporulation. It may be an element of the effector pathway responsible for the activation of sporulation genes in response to nutritional stress. Spo0A may act in concert with spo0H (a sigma factor) to control the expression of some genes that are critical to the sporulation process.</text>
</comment>
<dbReference type="InterPro" id="IPR001789">
    <property type="entry name" value="Sig_transdc_resp-reg_receiver"/>
</dbReference>
<accession>A0A4R2TNT4</accession>
<proteinExistence type="predicted"/>
<gene>
    <name evidence="13" type="ORF">EDD79_100516</name>
</gene>
<dbReference type="Proteomes" id="UP000295504">
    <property type="component" value="Unassembled WGS sequence"/>
</dbReference>
<dbReference type="SUPFAM" id="SSF52172">
    <property type="entry name" value="CheY-like"/>
    <property type="match status" value="1"/>
</dbReference>
<comment type="caution">
    <text evidence="13">The sequence shown here is derived from an EMBL/GenBank/DDBJ whole genome shotgun (WGS) entry which is preliminary data.</text>
</comment>
<evidence type="ECO:0000259" key="12">
    <source>
        <dbReference type="PROSITE" id="PS50110"/>
    </source>
</evidence>
<keyword evidence="6 10" id="KW-0238">DNA-binding</keyword>
<dbReference type="Pfam" id="PF20714">
    <property type="entry name" value="HTH_64"/>
    <property type="match status" value="1"/>
</dbReference>
<organism evidence="13 14">
    <name type="scientific">Serpentinicella alkaliphila</name>
    <dbReference type="NCBI Taxonomy" id="1734049"/>
    <lineage>
        <taxon>Bacteria</taxon>
        <taxon>Bacillati</taxon>
        <taxon>Bacillota</taxon>
        <taxon>Clostridia</taxon>
        <taxon>Peptostreptococcales</taxon>
        <taxon>Natronincolaceae</taxon>
        <taxon>Serpentinicella</taxon>
    </lineage>
</organism>
<dbReference type="InterPro" id="IPR024187">
    <property type="entry name" value="Sig_transdc_resp-reg_cit/mal"/>
</dbReference>
<evidence type="ECO:0000313" key="14">
    <source>
        <dbReference type="Proteomes" id="UP000295504"/>
    </source>
</evidence>
<dbReference type="PANTHER" id="PTHR45526">
    <property type="entry name" value="TRANSCRIPTIONAL REGULATORY PROTEIN DPIA"/>
    <property type="match status" value="1"/>
</dbReference>
<evidence type="ECO:0000256" key="2">
    <source>
        <dbReference type="ARBA" id="ARBA00022490"/>
    </source>
</evidence>
<dbReference type="GO" id="GO:0000156">
    <property type="term" value="F:phosphorelay response regulator activity"/>
    <property type="evidence" value="ECO:0007669"/>
    <property type="project" value="TreeGrafter"/>
</dbReference>
<dbReference type="EMBL" id="SLYC01000005">
    <property type="protein sequence ID" value="TCQ05201.1"/>
    <property type="molecule type" value="Genomic_DNA"/>
</dbReference>
<dbReference type="GO" id="GO:0005737">
    <property type="term" value="C:cytoplasm"/>
    <property type="evidence" value="ECO:0007669"/>
    <property type="project" value="UniProtKB-SubCell"/>
</dbReference>